<evidence type="ECO:0000313" key="1">
    <source>
        <dbReference type="EMBL" id="KAH3892447.1"/>
    </source>
</evidence>
<proteinExistence type="predicted"/>
<gene>
    <name evidence="1" type="ORF">DPMN_016565</name>
</gene>
<reference evidence="1" key="1">
    <citation type="journal article" date="2019" name="bioRxiv">
        <title>The Genome of the Zebra Mussel, Dreissena polymorpha: A Resource for Invasive Species Research.</title>
        <authorList>
            <person name="McCartney M.A."/>
            <person name="Auch B."/>
            <person name="Kono T."/>
            <person name="Mallez S."/>
            <person name="Zhang Y."/>
            <person name="Obille A."/>
            <person name="Becker A."/>
            <person name="Abrahante J.E."/>
            <person name="Garbe J."/>
            <person name="Badalamenti J.P."/>
            <person name="Herman A."/>
            <person name="Mangelson H."/>
            <person name="Liachko I."/>
            <person name="Sullivan S."/>
            <person name="Sone E.D."/>
            <person name="Koren S."/>
            <person name="Silverstein K.A.T."/>
            <person name="Beckman K.B."/>
            <person name="Gohl D.M."/>
        </authorList>
    </citation>
    <scope>NUCLEOTIDE SEQUENCE</scope>
    <source>
        <strain evidence="1">Duluth1</strain>
        <tissue evidence="1">Whole animal</tissue>
    </source>
</reference>
<comment type="caution">
    <text evidence="1">The sequence shown here is derived from an EMBL/GenBank/DDBJ whole genome shotgun (WGS) entry which is preliminary data.</text>
</comment>
<dbReference type="AlphaFoldDB" id="A0A9D4N9X6"/>
<protein>
    <submittedName>
        <fullName evidence="1">Uncharacterized protein</fullName>
    </submittedName>
</protein>
<sequence length="83" mass="8761">MEQRSMPVKIKIRVGRDTSATPPRATCVQQGGMGPTTGSLTLTTSALPCSPCSSASPWRDGLTCFMISMMQWGMSGPGRTLPA</sequence>
<name>A0A9D4N9X6_DREPO</name>
<keyword evidence="2" id="KW-1185">Reference proteome</keyword>
<dbReference type="Proteomes" id="UP000828390">
    <property type="component" value="Unassembled WGS sequence"/>
</dbReference>
<accession>A0A9D4N9X6</accession>
<reference evidence="1" key="2">
    <citation type="submission" date="2020-11" db="EMBL/GenBank/DDBJ databases">
        <authorList>
            <person name="McCartney M.A."/>
            <person name="Auch B."/>
            <person name="Kono T."/>
            <person name="Mallez S."/>
            <person name="Becker A."/>
            <person name="Gohl D.M."/>
            <person name="Silverstein K.A.T."/>
            <person name="Koren S."/>
            <person name="Bechman K.B."/>
            <person name="Herman A."/>
            <person name="Abrahante J.E."/>
            <person name="Garbe J."/>
        </authorList>
    </citation>
    <scope>NUCLEOTIDE SEQUENCE</scope>
    <source>
        <strain evidence="1">Duluth1</strain>
        <tissue evidence="1">Whole animal</tissue>
    </source>
</reference>
<organism evidence="1 2">
    <name type="scientific">Dreissena polymorpha</name>
    <name type="common">Zebra mussel</name>
    <name type="synonym">Mytilus polymorpha</name>
    <dbReference type="NCBI Taxonomy" id="45954"/>
    <lineage>
        <taxon>Eukaryota</taxon>
        <taxon>Metazoa</taxon>
        <taxon>Spiralia</taxon>
        <taxon>Lophotrochozoa</taxon>
        <taxon>Mollusca</taxon>
        <taxon>Bivalvia</taxon>
        <taxon>Autobranchia</taxon>
        <taxon>Heteroconchia</taxon>
        <taxon>Euheterodonta</taxon>
        <taxon>Imparidentia</taxon>
        <taxon>Neoheterodontei</taxon>
        <taxon>Myida</taxon>
        <taxon>Dreissenoidea</taxon>
        <taxon>Dreissenidae</taxon>
        <taxon>Dreissena</taxon>
    </lineage>
</organism>
<evidence type="ECO:0000313" key="2">
    <source>
        <dbReference type="Proteomes" id="UP000828390"/>
    </source>
</evidence>
<dbReference type="EMBL" id="JAIWYP010000001">
    <property type="protein sequence ID" value="KAH3892447.1"/>
    <property type="molecule type" value="Genomic_DNA"/>
</dbReference>